<comment type="caution">
    <text evidence="1">The sequence shown here is derived from an EMBL/GenBank/DDBJ whole genome shotgun (WGS) entry which is preliminary data.</text>
</comment>
<gene>
    <name evidence="1" type="ORF">DSO57_1030771</name>
</gene>
<organism evidence="1 2">
    <name type="scientific">Entomophthora muscae</name>
    <dbReference type="NCBI Taxonomy" id="34485"/>
    <lineage>
        <taxon>Eukaryota</taxon>
        <taxon>Fungi</taxon>
        <taxon>Fungi incertae sedis</taxon>
        <taxon>Zoopagomycota</taxon>
        <taxon>Entomophthoromycotina</taxon>
        <taxon>Entomophthoromycetes</taxon>
        <taxon>Entomophthorales</taxon>
        <taxon>Entomophthoraceae</taxon>
        <taxon>Entomophthora</taxon>
    </lineage>
</organism>
<evidence type="ECO:0000313" key="1">
    <source>
        <dbReference type="EMBL" id="KAJ9083830.1"/>
    </source>
</evidence>
<evidence type="ECO:0000313" key="2">
    <source>
        <dbReference type="Proteomes" id="UP001165960"/>
    </source>
</evidence>
<protein>
    <submittedName>
        <fullName evidence="1">Uncharacterized protein</fullName>
    </submittedName>
</protein>
<dbReference type="Proteomes" id="UP001165960">
    <property type="component" value="Unassembled WGS sequence"/>
</dbReference>
<name>A0ACC2U9V8_9FUNG</name>
<dbReference type="EMBL" id="QTSX02000925">
    <property type="protein sequence ID" value="KAJ9083830.1"/>
    <property type="molecule type" value="Genomic_DNA"/>
</dbReference>
<sequence>MLTKSSLLTVLSLLLASIHAEDGAASGEEAPIEEAVVEEKPALATWKPYGKKVNAPFFEQFDDSWQKKWIVSEAVKEKPKDSQEDEDLFKFTGRWEVEEPSVYRASEGDKGLVVKDAAKHHAISYTFKETVDNKDKPLVVQYEVKLQNGLECGGAYLKLLSKNKDFVPKKFDDKAPYTIMFGPDKCGSTNKVHFIFRHENPLTHVFEEKHLQSAPMAKHSTKLTTLYTLVVSPNNTYNIFVNMDSVKSGSLLEDFEPAVNPAKEIEDVDDKKPSDWVDVARIPDPEATKPEDWDESQPRQIPDETAVKPEDWLDNEPLEIPDPKSVKPEDWSDEDDGDWIAPTIENPKCAEASGCGEWVRPTIPNPAYKGKWSAPMIDNPAYKGEWKPRMIPNPDFFEDLHPANFNPMGAIGFEIWTMSNDIMFDNIYVGYSEEEAKEIAEATWRPKFAKEEELRSAETKTDTSFDDAEPPQSAYVEYALYHTKKFLTLAREDFVGTIKEHPKMAGALASALVSLWIVAAFILNLLFPAAKAADEAAERKKDDRAVPDDDASGESEAKKDGE</sequence>
<accession>A0ACC2U9V8</accession>
<keyword evidence="2" id="KW-1185">Reference proteome</keyword>
<proteinExistence type="predicted"/>
<reference evidence="1" key="1">
    <citation type="submission" date="2022-04" db="EMBL/GenBank/DDBJ databases">
        <title>Genome of the entomopathogenic fungus Entomophthora muscae.</title>
        <authorList>
            <person name="Elya C."/>
            <person name="Lovett B.R."/>
            <person name="Lee E."/>
            <person name="Macias A.M."/>
            <person name="Hajek A.E."/>
            <person name="De Bivort B.L."/>
            <person name="Kasson M.T."/>
            <person name="De Fine Licht H.H."/>
            <person name="Stajich J.E."/>
        </authorList>
    </citation>
    <scope>NUCLEOTIDE SEQUENCE</scope>
    <source>
        <strain evidence="1">Berkeley</strain>
    </source>
</reference>